<evidence type="ECO:0000313" key="2">
    <source>
        <dbReference type="EMBL" id="KAA9002662.1"/>
    </source>
</evidence>
<proteinExistence type="predicted"/>
<dbReference type="AlphaFoldDB" id="A0A5J5G6F3"/>
<evidence type="ECO:0000313" key="3">
    <source>
        <dbReference type="EMBL" id="KAA9003051.1"/>
    </source>
</evidence>
<evidence type="ECO:0000256" key="1">
    <source>
        <dbReference type="SAM" id="Phobius"/>
    </source>
</evidence>
<keyword evidence="1" id="KW-0472">Membrane</keyword>
<feature type="transmembrane region" description="Helical" evidence="1">
    <location>
        <begin position="51"/>
        <end position="74"/>
    </location>
</feature>
<comment type="caution">
    <text evidence="2">The sequence shown here is derived from an EMBL/GenBank/DDBJ whole genome shotgun (WGS) entry which is preliminary data.</text>
</comment>
<protein>
    <submittedName>
        <fullName evidence="2">Uncharacterized protein</fullName>
    </submittedName>
</protein>
<keyword evidence="1" id="KW-1133">Transmembrane helix</keyword>
<name>A0A5J5G6F3_9GAMM</name>
<sequence>MIYGGMFRHFFNLSANGGGFYQVFPFFVFFVGFNACTATEAGKTGPIAEIIFFYYFPGPATVFFSKLMRLFAVISEDSLSEA</sequence>
<organism evidence="2 4">
    <name type="scientific">Affinibrenneria salicis</name>
    <dbReference type="NCBI Taxonomy" id="2590031"/>
    <lineage>
        <taxon>Bacteria</taxon>
        <taxon>Pseudomonadati</taxon>
        <taxon>Pseudomonadota</taxon>
        <taxon>Gammaproteobacteria</taxon>
        <taxon>Enterobacterales</taxon>
        <taxon>Pectobacteriaceae</taxon>
        <taxon>Affinibrenneria</taxon>
    </lineage>
</organism>
<accession>A0A5J5G6F3</accession>
<gene>
    <name evidence="2" type="ORF">FJU30_01310</name>
    <name evidence="3" type="ORF">FJU30_03455</name>
</gene>
<keyword evidence="1" id="KW-0812">Transmembrane</keyword>
<dbReference type="EMBL" id="VYKJ01000001">
    <property type="protein sequence ID" value="KAA9002662.1"/>
    <property type="molecule type" value="Genomic_DNA"/>
</dbReference>
<dbReference type="RefSeq" id="WP_150433632.1">
    <property type="nucleotide sequence ID" value="NZ_VYKJ01000001.1"/>
</dbReference>
<reference evidence="2 4" key="1">
    <citation type="submission" date="2019-09" db="EMBL/GenBank/DDBJ databases">
        <authorList>
            <person name="Li Y."/>
        </authorList>
    </citation>
    <scope>NUCLEOTIDE SEQUENCE [LARGE SCALE GENOMIC DNA]</scope>
    <source>
        <strain evidence="2 4">L3-3HA</strain>
    </source>
</reference>
<dbReference type="EMBL" id="VYKJ01000001">
    <property type="protein sequence ID" value="KAA9003051.1"/>
    <property type="molecule type" value="Genomic_DNA"/>
</dbReference>
<feature type="transmembrane region" description="Helical" evidence="1">
    <location>
        <begin position="20"/>
        <end position="39"/>
    </location>
</feature>
<evidence type="ECO:0000313" key="4">
    <source>
        <dbReference type="Proteomes" id="UP000335415"/>
    </source>
</evidence>
<dbReference type="Proteomes" id="UP000335415">
    <property type="component" value="Unassembled WGS sequence"/>
</dbReference>
<keyword evidence="4" id="KW-1185">Reference proteome</keyword>